<sequence length="255" mass="28786">MPPKRERKKGGRTDVGEMKRPMNVTITCHLVRTIIFEFERRAVKYTLCIIINFHVAAPGPQYELKTLVGHKNHCISKYRNPAYTFGGRRMIIETEKSPGPKYTIKERKLQGYTFGLAAKRRDIDFGPGPKYKLPDVARGPSFSIKWRTKPRKISETPGPYYLKPIFDAPAFSIGLRPAVSKPIPSAGPYSPYNLEAVKPKAPMYTITARRPVKIISKSPGPIYALPPFKPTRAFSFGVKHSECAPPYVTECDEQC</sequence>
<accession>A0A3L8DEX2</accession>
<proteinExistence type="predicted"/>
<dbReference type="PANTHER" id="PTHR21580">
    <property type="entry name" value="SHIPPO-1-RELATED"/>
    <property type="match status" value="1"/>
</dbReference>
<evidence type="ECO:0000313" key="1">
    <source>
        <dbReference type="EMBL" id="RLU18439.1"/>
    </source>
</evidence>
<dbReference type="InterPro" id="IPR051291">
    <property type="entry name" value="CIMAP"/>
</dbReference>
<comment type="caution">
    <text evidence="1">The sequence shown here is derived from an EMBL/GenBank/DDBJ whole genome shotgun (WGS) entry which is preliminary data.</text>
</comment>
<dbReference type="EMBL" id="QOIP01000009">
    <property type="protein sequence ID" value="RLU18439.1"/>
    <property type="molecule type" value="Genomic_DNA"/>
</dbReference>
<reference evidence="1" key="1">
    <citation type="journal article" date="2018" name="Genome Res.">
        <title>The genomic architecture and molecular evolution of ant odorant receptors.</title>
        <authorList>
            <person name="McKenzie S.K."/>
            <person name="Kronauer D.J.C."/>
        </authorList>
    </citation>
    <scope>NUCLEOTIDE SEQUENCE [LARGE SCALE GENOMIC DNA]</scope>
    <source>
        <strain evidence="1">Clonal line C1</strain>
    </source>
</reference>
<dbReference type="Proteomes" id="UP000279307">
    <property type="component" value="Chromosome 9"/>
</dbReference>
<organism evidence="1">
    <name type="scientific">Ooceraea biroi</name>
    <name type="common">Clonal raider ant</name>
    <name type="synonym">Cerapachys biroi</name>
    <dbReference type="NCBI Taxonomy" id="2015173"/>
    <lineage>
        <taxon>Eukaryota</taxon>
        <taxon>Metazoa</taxon>
        <taxon>Ecdysozoa</taxon>
        <taxon>Arthropoda</taxon>
        <taxon>Hexapoda</taxon>
        <taxon>Insecta</taxon>
        <taxon>Pterygota</taxon>
        <taxon>Neoptera</taxon>
        <taxon>Endopterygota</taxon>
        <taxon>Hymenoptera</taxon>
        <taxon>Apocrita</taxon>
        <taxon>Aculeata</taxon>
        <taxon>Formicoidea</taxon>
        <taxon>Formicidae</taxon>
        <taxon>Dorylinae</taxon>
        <taxon>Ooceraea</taxon>
    </lineage>
</organism>
<reference evidence="1" key="2">
    <citation type="submission" date="2018-07" db="EMBL/GenBank/DDBJ databases">
        <authorList>
            <person name="Mckenzie S.K."/>
            <person name="Kronauer D.J.C."/>
        </authorList>
    </citation>
    <scope>NUCLEOTIDE SEQUENCE</scope>
    <source>
        <strain evidence="1">Clonal line C1</strain>
    </source>
</reference>
<dbReference type="PANTHER" id="PTHR21580:SF28">
    <property type="entry name" value="BOREALIN N-TERMINAL DOMAIN-CONTAINING PROTEIN-RELATED"/>
    <property type="match status" value="1"/>
</dbReference>
<name>A0A3L8DEX2_OOCBI</name>
<dbReference type="OrthoDB" id="429991at2759"/>
<protein>
    <recommendedName>
        <fullName evidence="2">Outer dense fiber protein</fullName>
    </recommendedName>
</protein>
<dbReference type="AlphaFoldDB" id="A0A3L8DEX2"/>
<evidence type="ECO:0008006" key="2">
    <source>
        <dbReference type="Google" id="ProtNLM"/>
    </source>
</evidence>
<gene>
    <name evidence="1" type="ORF">DMN91_008796</name>
</gene>
<dbReference type="GO" id="GO:0005856">
    <property type="term" value="C:cytoskeleton"/>
    <property type="evidence" value="ECO:0007669"/>
    <property type="project" value="TreeGrafter"/>
</dbReference>